<name>D6X2X6_TRICA</name>
<reference evidence="1 2" key="1">
    <citation type="journal article" date="2008" name="Nature">
        <title>The genome of the model beetle and pest Tribolium castaneum.</title>
        <authorList>
            <consortium name="Tribolium Genome Sequencing Consortium"/>
            <person name="Richards S."/>
            <person name="Gibbs R.A."/>
            <person name="Weinstock G.M."/>
            <person name="Brown S.J."/>
            <person name="Denell R."/>
            <person name="Beeman R.W."/>
            <person name="Gibbs R."/>
            <person name="Beeman R.W."/>
            <person name="Brown S.J."/>
            <person name="Bucher G."/>
            <person name="Friedrich M."/>
            <person name="Grimmelikhuijzen C.J."/>
            <person name="Klingler M."/>
            <person name="Lorenzen M."/>
            <person name="Richards S."/>
            <person name="Roth S."/>
            <person name="Schroder R."/>
            <person name="Tautz D."/>
            <person name="Zdobnov E.M."/>
            <person name="Muzny D."/>
            <person name="Gibbs R.A."/>
            <person name="Weinstock G.M."/>
            <person name="Attaway T."/>
            <person name="Bell S."/>
            <person name="Buhay C.J."/>
            <person name="Chandrabose M.N."/>
            <person name="Chavez D."/>
            <person name="Clerk-Blankenburg K.P."/>
            <person name="Cree A."/>
            <person name="Dao M."/>
            <person name="Davis C."/>
            <person name="Chacko J."/>
            <person name="Dinh H."/>
            <person name="Dugan-Rocha S."/>
            <person name="Fowler G."/>
            <person name="Garner T.T."/>
            <person name="Garnes J."/>
            <person name="Gnirke A."/>
            <person name="Hawes A."/>
            <person name="Hernandez J."/>
            <person name="Hines S."/>
            <person name="Holder M."/>
            <person name="Hume J."/>
            <person name="Jhangiani S.N."/>
            <person name="Joshi V."/>
            <person name="Khan Z.M."/>
            <person name="Jackson L."/>
            <person name="Kovar C."/>
            <person name="Kowis A."/>
            <person name="Lee S."/>
            <person name="Lewis L.R."/>
            <person name="Margolis J."/>
            <person name="Morgan M."/>
            <person name="Nazareth L.V."/>
            <person name="Nguyen N."/>
            <person name="Okwuonu G."/>
            <person name="Parker D."/>
            <person name="Richards S."/>
            <person name="Ruiz S.J."/>
            <person name="Santibanez J."/>
            <person name="Savard J."/>
            <person name="Scherer S.E."/>
            <person name="Schneider B."/>
            <person name="Sodergren E."/>
            <person name="Tautz D."/>
            <person name="Vattahil S."/>
            <person name="Villasana D."/>
            <person name="White C.S."/>
            <person name="Wright R."/>
            <person name="Park Y."/>
            <person name="Beeman R.W."/>
            <person name="Lord J."/>
            <person name="Oppert B."/>
            <person name="Lorenzen M."/>
            <person name="Brown S."/>
            <person name="Wang L."/>
            <person name="Savard J."/>
            <person name="Tautz D."/>
            <person name="Richards S."/>
            <person name="Weinstock G."/>
            <person name="Gibbs R.A."/>
            <person name="Liu Y."/>
            <person name="Worley K."/>
            <person name="Weinstock G."/>
            <person name="Elsik C.G."/>
            <person name="Reese J.T."/>
            <person name="Elhaik E."/>
            <person name="Landan G."/>
            <person name="Graur D."/>
            <person name="Arensburger P."/>
            <person name="Atkinson P."/>
            <person name="Beeman R.W."/>
            <person name="Beidler J."/>
            <person name="Brown S.J."/>
            <person name="Demuth J.P."/>
            <person name="Drury D.W."/>
            <person name="Du Y.Z."/>
            <person name="Fujiwara H."/>
            <person name="Lorenzen M."/>
            <person name="Maselli V."/>
            <person name="Osanai M."/>
            <person name="Park Y."/>
            <person name="Robertson H.M."/>
            <person name="Tu Z."/>
            <person name="Wang J.J."/>
            <person name="Wang S."/>
            <person name="Richards S."/>
            <person name="Song H."/>
            <person name="Zhang L."/>
            <person name="Sodergren E."/>
            <person name="Werner D."/>
            <person name="Stanke M."/>
            <person name="Morgenstern B."/>
            <person name="Solovyev V."/>
            <person name="Kosarev P."/>
            <person name="Brown G."/>
            <person name="Chen H.C."/>
            <person name="Ermolaeva O."/>
            <person name="Hlavina W."/>
            <person name="Kapustin Y."/>
            <person name="Kiryutin B."/>
            <person name="Kitts P."/>
            <person name="Maglott D."/>
            <person name="Pruitt K."/>
            <person name="Sapojnikov V."/>
            <person name="Souvorov A."/>
            <person name="Mackey A.J."/>
            <person name="Waterhouse R.M."/>
            <person name="Wyder S."/>
            <person name="Zdobnov E.M."/>
            <person name="Zdobnov E.M."/>
            <person name="Wyder S."/>
            <person name="Kriventseva E.V."/>
            <person name="Kadowaki T."/>
            <person name="Bork P."/>
            <person name="Aranda M."/>
            <person name="Bao R."/>
            <person name="Beermann A."/>
            <person name="Berns N."/>
            <person name="Bolognesi R."/>
            <person name="Bonneton F."/>
            <person name="Bopp D."/>
            <person name="Brown S.J."/>
            <person name="Bucher G."/>
            <person name="Butts T."/>
            <person name="Chaumot A."/>
            <person name="Denell R.E."/>
            <person name="Ferrier D.E."/>
            <person name="Friedrich M."/>
            <person name="Gordon C.M."/>
            <person name="Jindra M."/>
            <person name="Klingler M."/>
            <person name="Lan Q."/>
            <person name="Lattorff H.M."/>
            <person name="Laudet V."/>
            <person name="von Levetsow C."/>
            <person name="Liu Z."/>
            <person name="Lutz R."/>
            <person name="Lynch J.A."/>
            <person name="da Fonseca R.N."/>
            <person name="Posnien N."/>
            <person name="Reuter R."/>
            <person name="Roth S."/>
            <person name="Savard J."/>
            <person name="Schinko J.B."/>
            <person name="Schmitt C."/>
            <person name="Schoppmeier M."/>
            <person name="Schroder R."/>
            <person name="Shippy T.D."/>
            <person name="Simonnet F."/>
            <person name="Marques-Souza H."/>
            <person name="Tautz D."/>
            <person name="Tomoyasu Y."/>
            <person name="Trauner J."/>
            <person name="Van der Zee M."/>
            <person name="Vervoort M."/>
            <person name="Wittkopp N."/>
            <person name="Wimmer E.A."/>
            <person name="Yang X."/>
            <person name="Jones A.K."/>
            <person name="Sattelle D.B."/>
            <person name="Ebert P.R."/>
            <person name="Nelson D."/>
            <person name="Scott J.G."/>
            <person name="Beeman R.W."/>
            <person name="Muthukrishnan S."/>
            <person name="Kramer K.J."/>
            <person name="Arakane Y."/>
            <person name="Beeman R.W."/>
            <person name="Zhu Q."/>
            <person name="Hogenkamp D."/>
            <person name="Dixit R."/>
            <person name="Oppert B."/>
            <person name="Jiang H."/>
            <person name="Zou Z."/>
            <person name="Marshall J."/>
            <person name="Elpidina E."/>
            <person name="Vinokurov K."/>
            <person name="Oppert C."/>
            <person name="Zou Z."/>
            <person name="Evans J."/>
            <person name="Lu Z."/>
            <person name="Zhao P."/>
            <person name="Sumathipala N."/>
            <person name="Altincicek B."/>
            <person name="Vilcinskas A."/>
            <person name="Williams M."/>
            <person name="Hultmark D."/>
            <person name="Hetru C."/>
            <person name="Jiang H."/>
            <person name="Grimmelikhuijzen C.J."/>
            <person name="Hauser F."/>
            <person name="Cazzamali G."/>
            <person name="Williamson M."/>
            <person name="Park Y."/>
            <person name="Li B."/>
            <person name="Tanaka Y."/>
            <person name="Predel R."/>
            <person name="Neupert S."/>
            <person name="Schachtner J."/>
            <person name="Verleyen P."/>
            <person name="Raible F."/>
            <person name="Bork P."/>
            <person name="Friedrich M."/>
            <person name="Walden K.K."/>
            <person name="Robertson H.M."/>
            <person name="Angeli S."/>
            <person name="Foret S."/>
            <person name="Bucher G."/>
            <person name="Schuetz S."/>
            <person name="Maleszka R."/>
            <person name="Wimmer E.A."/>
            <person name="Beeman R.W."/>
            <person name="Lorenzen M."/>
            <person name="Tomoyasu Y."/>
            <person name="Miller S.C."/>
            <person name="Grossmann D."/>
            <person name="Bucher G."/>
        </authorList>
    </citation>
    <scope>NUCLEOTIDE SEQUENCE [LARGE SCALE GENOMIC DNA]</scope>
    <source>
        <strain evidence="1 2">Georgia GA2</strain>
    </source>
</reference>
<accession>D6X2X6</accession>
<reference evidence="1 2" key="2">
    <citation type="journal article" date="2010" name="Nucleic Acids Res.">
        <title>BeetleBase in 2010: revisions to provide comprehensive genomic information for Tribolium castaneum.</title>
        <authorList>
            <person name="Kim H.S."/>
            <person name="Murphy T."/>
            <person name="Xia J."/>
            <person name="Caragea D."/>
            <person name="Park Y."/>
            <person name="Beeman R.W."/>
            <person name="Lorenzen M.D."/>
            <person name="Butcher S."/>
            <person name="Manak J.R."/>
            <person name="Brown S.J."/>
        </authorList>
    </citation>
    <scope>GENOME REANNOTATION</scope>
    <source>
        <strain evidence="1 2">Georgia GA2</strain>
    </source>
</reference>
<evidence type="ECO:0000313" key="1">
    <source>
        <dbReference type="EMBL" id="EFA10625.1"/>
    </source>
</evidence>
<protein>
    <submittedName>
        <fullName evidence="1">Uncharacterized protein</fullName>
    </submittedName>
</protein>
<dbReference type="EMBL" id="KQ971372">
    <property type="protein sequence ID" value="EFA10625.1"/>
    <property type="molecule type" value="Genomic_DNA"/>
</dbReference>
<dbReference type="InParanoid" id="D6X2X6"/>
<dbReference type="HOGENOM" id="CLU_779218_0_0_1"/>
<keyword evidence="2" id="KW-1185">Reference proteome</keyword>
<dbReference type="Proteomes" id="UP000007266">
    <property type="component" value="Linkage group 9"/>
</dbReference>
<sequence length="356" mass="40675">MVVFVAVAINVTVEIRLLSTFAFCKACLKPFPAIAADIGELTATFINNKVPLFTLMLYLNVTFYGASMHESLLTSRHLLLFRFTHLHFYSYDLAQLAIKQNINGKQIAVTFIKKRETDFYRMSLMVTYVKPIDFRTYHQSIMRRLHDDNPQSGMNEARSQLHRHELSRWDDSQLTPHTDKCPSRGDSRITSHIKKLPPAHPNQIRFPPITTRSFLMFSSAFIHRINALVVTASVTIGHFSGFIQFPKTIASYQEKSGDTSGNRGNGTKFACLFTPNPDTLGQLLKLVRESRGLLSDVLRVIVSPKHFRMGPFYIFYFPTTFHSTMSPRLSGRKMRRTSLIQLKNTLILANEILKLV</sequence>
<gene>
    <name evidence="1" type="primary">GLEAN_16262</name>
    <name evidence="1" type="ORF">TcasGA2_TC016262</name>
</gene>
<organism evidence="1 2">
    <name type="scientific">Tribolium castaneum</name>
    <name type="common">Red flour beetle</name>
    <dbReference type="NCBI Taxonomy" id="7070"/>
    <lineage>
        <taxon>Eukaryota</taxon>
        <taxon>Metazoa</taxon>
        <taxon>Ecdysozoa</taxon>
        <taxon>Arthropoda</taxon>
        <taxon>Hexapoda</taxon>
        <taxon>Insecta</taxon>
        <taxon>Pterygota</taxon>
        <taxon>Neoptera</taxon>
        <taxon>Endopterygota</taxon>
        <taxon>Coleoptera</taxon>
        <taxon>Polyphaga</taxon>
        <taxon>Cucujiformia</taxon>
        <taxon>Tenebrionidae</taxon>
        <taxon>Tenebrionidae incertae sedis</taxon>
        <taxon>Tribolium</taxon>
    </lineage>
</organism>
<proteinExistence type="predicted"/>
<evidence type="ECO:0000313" key="2">
    <source>
        <dbReference type="Proteomes" id="UP000007266"/>
    </source>
</evidence>
<dbReference type="AlphaFoldDB" id="D6X2X6"/>